<gene>
    <name evidence="1" type="primary">Acey_s0338.g2941</name>
    <name evidence="1" type="ORF">Y032_0338g2941</name>
</gene>
<evidence type="ECO:0000313" key="2">
    <source>
        <dbReference type="Proteomes" id="UP000024635"/>
    </source>
</evidence>
<dbReference type="EMBL" id="JARK01001674">
    <property type="protein sequence ID" value="EYB83315.1"/>
    <property type="molecule type" value="Genomic_DNA"/>
</dbReference>
<sequence>MDMRRKKREIADIAQFHQATPLVLSKLWENEPNSLEAQTFNYSKLSKKSAAHTQDLLLFMPIYNHASERAKILESFRAVRLILPNPLQVYVILRHA</sequence>
<proteinExistence type="predicted"/>
<dbReference type="AlphaFoldDB" id="A0A016RY58"/>
<organism evidence="1 2">
    <name type="scientific">Ancylostoma ceylanicum</name>
    <dbReference type="NCBI Taxonomy" id="53326"/>
    <lineage>
        <taxon>Eukaryota</taxon>
        <taxon>Metazoa</taxon>
        <taxon>Ecdysozoa</taxon>
        <taxon>Nematoda</taxon>
        <taxon>Chromadorea</taxon>
        <taxon>Rhabditida</taxon>
        <taxon>Rhabditina</taxon>
        <taxon>Rhabditomorpha</taxon>
        <taxon>Strongyloidea</taxon>
        <taxon>Ancylostomatidae</taxon>
        <taxon>Ancylostomatinae</taxon>
        <taxon>Ancylostoma</taxon>
    </lineage>
</organism>
<comment type="caution">
    <text evidence="1">The sequence shown here is derived from an EMBL/GenBank/DDBJ whole genome shotgun (WGS) entry which is preliminary data.</text>
</comment>
<protein>
    <submittedName>
        <fullName evidence="1">Uncharacterized protein</fullName>
    </submittedName>
</protein>
<keyword evidence="2" id="KW-1185">Reference proteome</keyword>
<evidence type="ECO:0000313" key="1">
    <source>
        <dbReference type="EMBL" id="EYB83315.1"/>
    </source>
</evidence>
<reference evidence="2" key="1">
    <citation type="journal article" date="2015" name="Nat. Genet.">
        <title>The genome and transcriptome of the zoonotic hookworm Ancylostoma ceylanicum identify infection-specific gene families.</title>
        <authorList>
            <person name="Schwarz E.M."/>
            <person name="Hu Y."/>
            <person name="Antoshechkin I."/>
            <person name="Miller M.M."/>
            <person name="Sternberg P.W."/>
            <person name="Aroian R.V."/>
        </authorList>
    </citation>
    <scope>NUCLEOTIDE SEQUENCE</scope>
    <source>
        <strain evidence="2">HY135</strain>
    </source>
</reference>
<name>A0A016RY58_9BILA</name>
<dbReference type="Proteomes" id="UP000024635">
    <property type="component" value="Unassembled WGS sequence"/>
</dbReference>
<accession>A0A016RY58</accession>